<dbReference type="InterPro" id="IPR046563">
    <property type="entry name" value="DUF6715"/>
</dbReference>
<evidence type="ECO:0000313" key="3">
    <source>
        <dbReference type="Proteomes" id="UP000643810"/>
    </source>
</evidence>
<protein>
    <recommendedName>
        <fullName evidence="4">DUF4829 domain-containing protein</fullName>
    </recommendedName>
</protein>
<accession>A0ABR7GG29</accession>
<keyword evidence="1" id="KW-1133">Transmembrane helix</keyword>
<evidence type="ECO:0000313" key="2">
    <source>
        <dbReference type="EMBL" id="MBC5685761.1"/>
    </source>
</evidence>
<name>A0ABR7GG29_9FIRM</name>
<keyword evidence="1" id="KW-0812">Transmembrane</keyword>
<dbReference type="Proteomes" id="UP000643810">
    <property type="component" value="Unassembled WGS sequence"/>
</dbReference>
<reference evidence="2 3" key="1">
    <citation type="submission" date="2020-08" db="EMBL/GenBank/DDBJ databases">
        <title>Genome public.</title>
        <authorList>
            <person name="Liu C."/>
            <person name="Sun Q."/>
        </authorList>
    </citation>
    <scope>NUCLEOTIDE SEQUENCE [LARGE SCALE GENOMIC DNA]</scope>
    <source>
        <strain evidence="2 3">NSJ-9</strain>
    </source>
</reference>
<dbReference type="Pfam" id="PF20462">
    <property type="entry name" value="DUF6715"/>
    <property type="match status" value="1"/>
</dbReference>
<gene>
    <name evidence="2" type="ORF">H8R94_03945</name>
</gene>
<proteinExistence type="predicted"/>
<keyword evidence="1" id="KW-0472">Membrane</keyword>
<dbReference type="RefSeq" id="WP_118279969.1">
    <property type="nucleotide sequence ID" value="NZ_JACOPG010000002.1"/>
</dbReference>
<keyword evidence="3" id="KW-1185">Reference proteome</keyword>
<feature type="transmembrane region" description="Helical" evidence="1">
    <location>
        <begin position="7"/>
        <end position="25"/>
    </location>
</feature>
<evidence type="ECO:0008006" key="4">
    <source>
        <dbReference type="Google" id="ProtNLM"/>
    </source>
</evidence>
<comment type="caution">
    <text evidence="2">The sequence shown here is derived from an EMBL/GenBank/DDBJ whole genome shotgun (WGS) entry which is preliminary data.</text>
</comment>
<dbReference type="EMBL" id="JACOPG010000002">
    <property type="protein sequence ID" value="MBC5685761.1"/>
    <property type="molecule type" value="Genomic_DNA"/>
</dbReference>
<sequence>MKKAFRIGISIVICVGLVCGYYYYLSHKNAKSAEDAQDKTTEVEKIIERDFDKKYPKTPREVVKWYNRIITAFYGEEYTDEELEKMADQARSLMDDELLSYNPRDTYLKSLKADIEDYKTRDKIIVQSSVSDSNDITYATVDGDYCAYVDAYYFSREASDYSRTYEEFVLRRDDEGHWKILSFRLTEGDNDE</sequence>
<organism evidence="2 3">
    <name type="scientific">Roseburia lenta</name>
    <dbReference type="NCBI Taxonomy" id="2763061"/>
    <lineage>
        <taxon>Bacteria</taxon>
        <taxon>Bacillati</taxon>
        <taxon>Bacillota</taxon>
        <taxon>Clostridia</taxon>
        <taxon>Lachnospirales</taxon>
        <taxon>Lachnospiraceae</taxon>
        <taxon>Roseburia</taxon>
    </lineage>
</organism>
<evidence type="ECO:0000256" key="1">
    <source>
        <dbReference type="SAM" id="Phobius"/>
    </source>
</evidence>